<dbReference type="InterPro" id="IPR036318">
    <property type="entry name" value="FAD-bd_PCMH-like_sf"/>
</dbReference>
<evidence type="ECO:0000256" key="3">
    <source>
        <dbReference type="ARBA" id="ARBA00022827"/>
    </source>
</evidence>
<dbReference type="Pfam" id="PF01565">
    <property type="entry name" value="FAD_binding_4"/>
    <property type="match status" value="1"/>
</dbReference>
<keyword evidence="3" id="KW-0274">FAD</keyword>
<keyword evidence="7" id="KW-1185">Reference proteome</keyword>
<gene>
    <name evidence="6" type="ORF">Daesc_003964</name>
</gene>
<evidence type="ECO:0000256" key="1">
    <source>
        <dbReference type="ARBA" id="ARBA00005466"/>
    </source>
</evidence>
<accession>A0AAX6MPA1</accession>
<reference evidence="6 7" key="1">
    <citation type="journal article" date="2024" name="Front Chem Biol">
        <title>Unveiling the potential of Daldinia eschscholtzii MFLUCC 19-0629 through bioactivity and bioinformatics studies for enhanced sustainable agriculture production.</title>
        <authorList>
            <person name="Brooks S."/>
            <person name="Weaver J.A."/>
            <person name="Klomchit A."/>
            <person name="Alharthi S.A."/>
            <person name="Onlamun T."/>
            <person name="Nurani R."/>
            <person name="Vong T.K."/>
            <person name="Alberti F."/>
            <person name="Greco C."/>
        </authorList>
    </citation>
    <scope>NUCLEOTIDE SEQUENCE [LARGE SCALE GENOMIC DNA]</scope>
    <source>
        <strain evidence="6">MFLUCC 19-0629</strain>
    </source>
</reference>
<evidence type="ECO:0000256" key="2">
    <source>
        <dbReference type="ARBA" id="ARBA00022630"/>
    </source>
</evidence>
<keyword evidence="2" id="KW-0285">Flavoprotein</keyword>
<sequence length="475" mass="51712">MRRRYGEVYKDFEDINYSAACRLSAACIVSPKNAQEVSTAIKILSEAGTKFAVRSGGHNYIPGFGSIDEGGVLISLSSLNSTELSEDKKTAKIGPGSRWQAVYEALVPEGLVVIGGRVGPVGVGGLMLGGGLNYFATQRGLAFDNVKSYEVVLADGSIVTASADNEYSDLYKGLRGGASNFGIVTSYELYTYPVGDFYVDARAYNPNQTSDFLHAFGKYQDEGQSDPLSSVTADIRIVQLLETGPTILLLYNKPVQQAQAFDAFYSLESYQPILPAFNGSLLDILALTGSRFSTGEVRTYGETFSHKADVDLMIELYDIFTEETKNLPADASAVWVPNAIPASVATLGKQHGGNLLGLEEIPQQCESPIHFHDLFLAGTDNVPLGYEWYITWTDPTQDTAILDLSQRITQRCTEAAKAKDLLLPYLFMNTAGKTQKVLASYGAENVEFIKTTAAKYDPEQAFQKLQNGGFLIRDL</sequence>
<dbReference type="InterPro" id="IPR016166">
    <property type="entry name" value="FAD-bd_PCMH"/>
</dbReference>
<dbReference type="InterPro" id="IPR050416">
    <property type="entry name" value="FAD-linked_Oxidoreductase"/>
</dbReference>
<dbReference type="EMBL" id="JBANMG010000004">
    <property type="protein sequence ID" value="KAK6954002.1"/>
    <property type="molecule type" value="Genomic_DNA"/>
</dbReference>
<evidence type="ECO:0000313" key="6">
    <source>
        <dbReference type="EMBL" id="KAK6954002.1"/>
    </source>
</evidence>
<dbReference type="PANTHER" id="PTHR42973:SF54">
    <property type="entry name" value="FAD-BINDING PCMH-TYPE DOMAIN-CONTAINING PROTEIN"/>
    <property type="match status" value="1"/>
</dbReference>
<keyword evidence="4" id="KW-0560">Oxidoreductase</keyword>
<comment type="caution">
    <text evidence="6">The sequence shown here is derived from an EMBL/GenBank/DDBJ whole genome shotgun (WGS) entry which is preliminary data.</text>
</comment>
<comment type="similarity">
    <text evidence="1">Belongs to the oxygen-dependent FAD-linked oxidoreductase family.</text>
</comment>
<evidence type="ECO:0000256" key="4">
    <source>
        <dbReference type="ARBA" id="ARBA00023002"/>
    </source>
</evidence>
<dbReference type="AlphaFoldDB" id="A0AAX6MPA1"/>
<organism evidence="6 7">
    <name type="scientific">Daldinia eschscholtzii</name>
    <dbReference type="NCBI Taxonomy" id="292717"/>
    <lineage>
        <taxon>Eukaryota</taxon>
        <taxon>Fungi</taxon>
        <taxon>Dikarya</taxon>
        <taxon>Ascomycota</taxon>
        <taxon>Pezizomycotina</taxon>
        <taxon>Sordariomycetes</taxon>
        <taxon>Xylariomycetidae</taxon>
        <taxon>Xylariales</taxon>
        <taxon>Hypoxylaceae</taxon>
        <taxon>Daldinia</taxon>
    </lineage>
</organism>
<evidence type="ECO:0000259" key="5">
    <source>
        <dbReference type="PROSITE" id="PS51387"/>
    </source>
</evidence>
<proteinExistence type="inferred from homology"/>
<dbReference type="InterPro" id="IPR006094">
    <property type="entry name" value="Oxid_FAD_bind_N"/>
</dbReference>
<feature type="domain" description="FAD-binding PCMH-type" evidence="5">
    <location>
        <begin position="21"/>
        <end position="194"/>
    </location>
</feature>
<dbReference type="GO" id="GO:0071949">
    <property type="term" value="F:FAD binding"/>
    <property type="evidence" value="ECO:0007669"/>
    <property type="project" value="InterPro"/>
</dbReference>
<dbReference type="SUPFAM" id="SSF56176">
    <property type="entry name" value="FAD-binding/transporter-associated domain-like"/>
    <property type="match status" value="1"/>
</dbReference>
<dbReference type="Proteomes" id="UP001369815">
    <property type="component" value="Unassembled WGS sequence"/>
</dbReference>
<evidence type="ECO:0000313" key="7">
    <source>
        <dbReference type="Proteomes" id="UP001369815"/>
    </source>
</evidence>
<dbReference type="Gene3D" id="3.30.465.10">
    <property type="match status" value="1"/>
</dbReference>
<dbReference type="PANTHER" id="PTHR42973">
    <property type="entry name" value="BINDING OXIDOREDUCTASE, PUTATIVE (AFU_ORTHOLOGUE AFUA_1G17690)-RELATED"/>
    <property type="match status" value="1"/>
</dbReference>
<dbReference type="PROSITE" id="PS51387">
    <property type="entry name" value="FAD_PCMH"/>
    <property type="match status" value="1"/>
</dbReference>
<name>A0AAX6MPA1_9PEZI</name>
<dbReference type="GO" id="GO:0016491">
    <property type="term" value="F:oxidoreductase activity"/>
    <property type="evidence" value="ECO:0007669"/>
    <property type="project" value="UniProtKB-KW"/>
</dbReference>
<protein>
    <recommendedName>
        <fullName evidence="5">FAD-binding PCMH-type domain-containing protein</fullName>
    </recommendedName>
</protein>
<dbReference type="InterPro" id="IPR016169">
    <property type="entry name" value="FAD-bd_PCMH_sub2"/>
</dbReference>